<dbReference type="SUPFAM" id="SSF47616">
    <property type="entry name" value="GST C-terminal domain-like"/>
    <property type="match status" value="1"/>
</dbReference>
<evidence type="ECO:0000313" key="2">
    <source>
        <dbReference type="EMBL" id="MXQ08831.1"/>
    </source>
</evidence>
<comment type="caution">
    <text evidence="2">The sequence shown here is derived from an EMBL/GenBank/DDBJ whole genome shotgun (WGS) entry which is preliminary data.</text>
</comment>
<dbReference type="Gene3D" id="3.40.30.10">
    <property type="entry name" value="Glutaredoxin"/>
    <property type="match status" value="1"/>
</dbReference>
<evidence type="ECO:0000259" key="1">
    <source>
        <dbReference type="PROSITE" id="PS50404"/>
    </source>
</evidence>
<gene>
    <name evidence="2" type="ORF">GQ651_13315</name>
</gene>
<dbReference type="CDD" id="cd00570">
    <property type="entry name" value="GST_N_family"/>
    <property type="match status" value="1"/>
</dbReference>
<dbReference type="InterPro" id="IPR036249">
    <property type="entry name" value="Thioredoxin-like_sf"/>
</dbReference>
<feature type="domain" description="GST N-terminal" evidence="1">
    <location>
        <begin position="1"/>
        <end position="85"/>
    </location>
</feature>
<dbReference type="PROSITE" id="PS50404">
    <property type="entry name" value="GST_NTER"/>
    <property type="match status" value="1"/>
</dbReference>
<dbReference type="Proteomes" id="UP000480350">
    <property type="component" value="Unassembled WGS sequence"/>
</dbReference>
<dbReference type="PANTHER" id="PTHR43968">
    <property type="match status" value="1"/>
</dbReference>
<dbReference type="AlphaFoldDB" id="A0A7C9MEH1"/>
<dbReference type="InterPro" id="IPR050983">
    <property type="entry name" value="GST_Omega/HSP26"/>
</dbReference>
<sequence length="264" mass="30086">MTYRIHHIPVCPFSQRVEILLALKGLSGKIEFNTVDITKPRDPALLKLSKGTAALPVMEVPGGLTAIKESRVILRYVDEVFDTNPIRRTDPYEHALESLLVQREGGFVVAGYSFVMNQDIGKRGEYLDKLLAEYRAINDILVNYAPGDIWFFDDFGWAETVFTPIFMRFWFLDYYEGFDLPPGPDYDRVRAWREACLTHPAAQQVSFDEIVKLYYDYAKGAGNGALLPGREYSSFVFEPHWKDRPMPPSDKYGHSASDTELGLV</sequence>
<dbReference type="SUPFAM" id="SSF52833">
    <property type="entry name" value="Thioredoxin-like"/>
    <property type="match status" value="1"/>
</dbReference>
<reference evidence="2 3" key="1">
    <citation type="submission" date="2019-12" db="EMBL/GenBank/DDBJ databases">
        <authorList>
            <person name="Lee S.D."/>
        </authorList>
    </citation>
    <scope>NUCLEOTIDE SEQUENCE [LARGE SCALE GENOMIC DNA]</scope>
    <source>
        <strain evidence="2 3">GH1-50</strain>
    </source>
</reference>
<dbReference type="Gene3D" id="1.20.1050.10">
    <property type="match status" value="1"/>
</dbReference>
<reference evidence="2 3" key="2">
    <citation type="submission" date="2020-03" db="EMBL/GenBank/DDBJ databases">
        <title>Kangsaoukella pontilimi gen. nov., sp. nov., a new member of the family Rhodobacteraceae isolated from a tidal mudflat.</title>
        <authorList>
            <person name="Kim I.S."/>
        </authorList>
    </citation>
    <scope>NUCLEOTIDE SEQUENCE [LARGE SCALE GENOMIC DNA]</scope>
    <source>
        <strain evidence="2 3">GH1-50</strain>
    </source>
</reference>
<proteinExistence type="predicted"/>
<dbReference type="CDD" id="cd00299">
    <property type="entry name" value="GST_C_family"/>
    <property type="match status" value="1"/>
</dbReference>
<evidence type="ECO:0000313" key="3">
    <source>
        <dbReference type="Proteomes" id="UP000480350"/>
    </source>
</evidence>
<dbReference type="GO" id="GO:0005737">
    <property type="term" value="C:cytoplasm"/>
    <property type="evidence" value="ECO:0007669"/>
    <property type="project" value="TreeGrafter"/>
</dbReference>
<keyword evidence="2" id="KW-0808">Transferase</keyword>
<dbReference type="InterPro" id="IPR004045">
    <property type="entry name" value="Glutathione_S-Trfase_N"/>
</dbReference>
<dbReference type="Pfam" id="PF13409">
    <property type="entry name" value="GST_N_2"/>
    <property type="match status" value="1"/>
</dbReference>
<name>A0A7C9MEH1_9RHOB</name>
<organism evidence="2 3">
    <name type="scientific">Kangsaoukella pontilimi</name>
    <dbReference type="NCBI Taxonomy" id="2691042"/>
    <lineage>
        <taxon>Bacteria</taxon>
        <taxon>Pseudomonadati</taxon>
        <taxon>Pseudomonadota</taxon>
        <taxon>Alphaproteobacteria</taxon>
        <taxon>Rhodobacterales</taxon>
        <taxon>Paracoccaceae</taxon>
        <taxon>Kangsaoukella</taxon>
    </lineage>
</organism>
<keyword evidence="3" id="KW-1185">Reference proteome</keyword>
<dbReference type="InterPro" id="IPR036282">
    <property type="entry name" value="Glutathione-S-Trfase_C_sf"/>
</dbReference>
<protein>
    <submittedName>
        <fullName evidence="2">Glutathione S-transferase family protein</fullName>
    </submittedName>
</protein>
<dbReference type="EMBL" id="WUPT01000002">
    <property type="protein sequence ID" value="MXQ08831.1"/>
    <property type="molecule type" value="Genomic_DNA"/>
</dbReference>
<dbReference type="PANTHER" id="PTHR43968:SF6">
    <property type="entry name" value="GLUTATHIONE S-TRANSFERASE OMEGA"/>
    <property type="match status" value="1"/>
</dbReference>
<dbReference type="RefSeq" id="WP_160764727.1">
    <property type="nucleotide sequence ID" value="NZ_WUPT01000002.1"/>
</dbReference>
<dbReference type="GO" id="GO:0016740">
    <property type="term" value="F:transferase activity"/>
    <property type="evidence" value="ECO:0007669"/>
    <property type="project" value="UniProtKB-KW"/>
</dbReference>
<accession>A0A7C9MEH1</accession>